<feature type="compositionally biased region" description="Polar residues" evidence="1">
    <location>
        <begin position="560"/>
        <end position="579"/>
    </location>
</feature>
<evidence type="ECO:0000313" key="5">
    <source>
        <dbReference type="Proteomes" id="UP001152024"/>
    </source>
</evidence>
<keyword evidence="2" id="KW-0812">Transmembrane</keyword>
<dbReference type="Gene3D" id="3.30.200.20">
    <property type="entry name" value="Phosphorylase Kinase, domain 1"/>
    <property type="match status" value="1"/>
</dbReference>
<feature type="transmembrane region" description="Helical" evidence="2">
    <location>
        <begin position="80"/>
        <end position="102"/>
    </location>
</feature>
<protein>
    <recommendedName>
        <fullName evidence="3">Protein kinase domain-containing protein</fullName>
    </recommendedName>
</protein>
<accession>A0ABQ8QZI7</accession>
<keyword evidence="2" id="KW-0472">Membrane</keyword>
<feature type="region of interest" description="Disordered" evidence="1">
    <location>
        <begin position="519"/>
        <end position="593"/>
    </location>
</feature>
<evidence type="ECO:0000313" key="4">
    <source>
        <dbReference type="EMBL" id="KAJ4117521.1"/>
    </source>
</evidence>
<name>A0ABQ8QZI7_FUSEQ</name>
<keyword evidence="2" id="KW-1133">Transmembrane helix</keyword>
<organism evidence="4 5">
    <name type="scientific">Fusarium equiseti</name>
    <name type="common">Fusarium scirpi</name>
    <dbReference type="NCBI Taxonomy" id="61235"/>
    <lineage>
        <taxon>Eukaryota</taxon>
        <taxon>Fungi</taxon>
        <taxon>Dikarya</taxon>
        <taxon>Ascomycota</taxon>
        <taxon>Pezizomycotina</taxon>
        <taxon>Sordariomycetes</taxon>
        <taxon>Hypocreomycetidae</taxon>
        <taxon>Hypocreales</taxon>
        <taxon>Nectriaceae</taxon>
        <taxon>Fusarium</taxon>
        <taxon>Fusarium incarnatum-equiseti species complex</taxon>
    </lineage>
</organism>
<dbReference type="SUPFAM" id="SSF56112">
    <property type="entry name" value="Protein kinase-like (PK-like)"/>
    <property type="match status" value="1"/>
</dbReference>
<dbReference type="InterPro" id="IPR000719">
    <property type="entry name" value="Prot_kinase_dom"/>
</dbReference>
<evidence type="ECO:0000256" key="1">
    <source>
        <dbReference type="SAM" id="MobiDB-lite"/>
    </source>
</evidence>
<sequence length="668" mass="75553">MSATGSTTLPPTLGSRIRHTMIDSVFNNRKQKFLPEGAIDGIVTRDFIIWAFYKSQHHPALTPSVQRVINSILTKKIKKIFSIFVSIRLKGAALYGLVVFLLERGINDDRLPFKESKLEEFYPILKSEEDTNGMRGDQEGSEDATWTDDHVNDFLDKQWKFCSPKFSTHKDNHDIDMQAILPFTEKHVGSAAEGAFGEVIKYKIHQSHLDTRGLMQIIPCTQYVAVKKIKLEGNQERQIKITGWEKEVAALWKMRALREQHIVNFITAFRLGQDEHYLILEWADGGNLRTLWESFTETLTAKLVRDAFEQLLGLSRALSKVHNPVDEDKLEQHFRHGDLKPENILWFKDSSNSTRIGTLKIGDWGLAKQHSDVTQLRTIQTSTGFGTRRYEPPEERTVQDNKLIVPTQSGKIVRKRSRLYDLWAMGCIWLEFLIWLMYGFDGLEAFNRSFNGGPVENPPYYEIDMNGAAKVHRVALQWLDHMARDPVCQVGQTALGNLLEIIRDRLLVVKLPQNFGSSRDMSKTLQGRLRSPTNNTTGSSIAPPRGLTPTPNVPKVTVDKPSQTQDSMRQNPAISVTVSPPSPPFGGPKYSDKDCRARAEDLYNRMIEITTDEESTNYWLSGTPLPPPGIAIKTTQVRPSSDSQKELSVSQGRNLALTERVSLGALLS</sequence>
<reference evidence="4" key="1">
    <citation type="submission" date="2022-09" db="EMBL/GenBank/DDBJ databases">
        <title>Fusarium specimens isolated from Avocado Roots.</title>
        <authorList>
            <person name="Stajich J."/>
            <person name="Roper C."/>
            <person name="Heimlech-Rivalta G."/>
        </authorList>
    </citation>
    <scope>NUCLEOTIDE SEQUENCE</scope>
    <source>
        <strain evidence="4">CF00095</strain>
    </source>
</reference>
<feature type="domain" description="Protein kinase" evidence="3">
    <location>
        <begin position="185"/>
        <end position="553"/>
    </location>
</feature>
<feature type="compositionally biased region" description="Polar residues" evidence="1">
    <location>
        <begin position="519"/>
        <end position="540"/>
    </location>
</feature>
<dbReference type="Pfam" id="PF00069">
    <property type="entry name" value="Pkinase"/>
    <property type="match status" value="1"/>
</dbReference>
<dbReference type="PANTHER" id="PTHR24359">
    <property type="entry name" value="SERINE/THREONINE-PROTEIN KINASE SBK1"/>
    <property type="match status" value="1"/>
</dbReference>
<proteinExistence type="predicted"/>
<dbReference type="InterPro" id="IPR011009">
    <property type="entry name" value="Kinase-like_dom_sf"/>
</dbReference>
<dbReference type="PANTHER" id="PTHR24359:SF1">
    <property type="entry name" value="INHIBITOR OF NUCLEAR FACTOR KAPPA-B KINASE EPSILON SUBUNIT HOMOLOG 1-RELATED"/>
    <property type="match status" value="1"/>
</dbReference>
<evidence type="ECO:0000259" key="3">
    <source>
        <dbReference type="PROSITE" id="PS50011"/>
    </source>
</evidence>
<evidence type="ECO:0000256" key="2">
    <source>
        <dbReference type="SAM" id="Phobius"/>
    </source>
</evidence>
<dbReference type="PROSITE" id="PS50011">
    <property type="entry name" value="PROTEIN_KINASE_DOM"/>
    <property type="match status" value="1"/>
</dbReference>
<dbReference type="SMART" id="SM00220">
    <property type="entry name" value="S_TKc"/>
    <property type="match status" value="1"/>
</dbReference>
<dbReference type="CDD" id="cd00180">
    <property type="entry name" value="PKc"/>
    <property type="match status" value="1"/>
</dbReference>
<gene>
    <name evidence="4" type="ORF">NW768_010884</name>
</gene>
<keyword evidence="5" id="KW-1185">Reference proteome</keyword>
<dbReference type="Proteomes" id="UP001152024">
    <property type="component" value="Unassembled WGS sequence"/>
</dbReference>
<comment type="caution">
    <text evidence="4">The sequence shown here is derived from an EMBL/GenBank/DDBJ whole genome shotgun (WGS) entry which is preliminary data.</text>
</comment>
<dbReference type="EMBL" id="JAOQBH010000024">
    <property type="protein sequence ID" value="KAJ4117521.1"/>
    <property type="molecule type" value="Genomic_DNA"/>
</dbReference>
<dbReference type="Gene3D" id="1.10.510.10">
    <property type="entry name" value="Transferase(Phosphotransferase) domain 1"/>
    <property type="match status" value="1"/>
</dbReference>